<keyword evidence="8" id="KW-0408">Iron</keyword>
<dbReference type="SMART" id="SM00488">
    <property type="entry name" value="DEXDc2"/>
    <property type="match status" value="1"/>
</dbReference>
<dbReference type="InterPro" id="IPR042493">
    <property type="entry name" value="XPD_DNA_FeS"/>
</dbReference>
<evidence type="ECO:0000256" key="5">
    <source>
        <dbReference type="ARBA" id="ARBA00022801"/>
    </source>
</evidence>
<keyword evidence="1" id="KW-0004">4Fe-4S</keyword>
<dbReference type="Proteomes" id="UP000027284">
    <property type="component" value="Unassembled WGS sequence"/>
</dbReference>
<keyword evidence="6" id="KW-0347">Helicase</keyword>
<keyword evidence="5" id="KW-0378">Hydrolase</keyword>
<dbReference type="GO" id="GO:0003677">
    <property type="term" value="F:DNA binding"/>
    <property type="evidence" value="ECO:0007669"/>
    <property type="project" value="UniProtKB-KW"/>
</dbReference>
<dbReference type="InterPro" id="IPR045028">
    <property type="entry name" value="DinG/Rad3-like"/>
</dbReference>
<proteinExistence type="inferred from homology"/>
<dbReference type="GO" id="GO:0046872">
    <property type="term" value="F:metal ion binding"/>
    <property type="evidence" value="ECO:0007669"/>
    <property type="project" value="UniProtKB-KW"/>
</dbReference>
<dbReference type="STRING" id="1312852.EG19_05750"/>
<dbReference type="PANTHER" id="PTHR11472">
    <property type="entry name" value="DNA REPAIR DEAD HELICASE RAD3/XP-D SUBFAMILY MEMBER"/>
    <property type="match status" value="1"/>
</dbReference>
<dbReference type="Gene3D" id="1.10.30.20">
    <property type="entry name" value="Bacterial XPD DNA helicase, FeS cluster domain"/>
    <property type="match status" value="1"/>
</dbReference>
<evidence type="ECO:0000256" key="8">
    <source>
        <dbReference type="ARBA" id="ARBA00023004"/>
    </source>
</evidence>
<evidence type="ECO:0000256" key="2">
    <source>
        <dbReference type="ARBA" id="ARBA00022723"/>
    </source>
</evidence>
<dbReference type="Gene3D" id="1.10.275.40">
    <property type="match status" value="1"/>
</dbReference>
<evidence type="ECO:0000256" key="10">
    <source>
        <dbReference type="ARBA" id="ARBA00023125"/>
    </source>
</evidence>
<evidence type="ECO:0000256" key="9">
    <source>
        <dbReference type="ARBA" id="ARBA00023014"/>
    </source>
</evidence>
<dbReference type="InterPro" id="IPR010614">
    <property type="entry name" value="RAD3-like_helicase_DEAD"/>
</dbReference>
<dbReference type="GO" id="GO:0006281">
    <property type="term" value="P:DNA repair"/>
    <property type="evidence" value="ECO:0007669"/>
    <property type="project" value="UniProtKB-KW"/>
</dbReference>
<evidence type="ECO:0000256" key="1">
    <source>
        <dbReference type="ARBA" id="ARBA00022485"/>
    </source>
</evidence>
<evidence type="ECO:0000256" key="13">
    <source>
        <dbReference type="ARBA" id="ARBA00038058"/>
    </source>
</evidence>
<evidence type="ECO:0000259" key="14">
    <source>
        <dbReference type="PROSITE" id="PS51193"/>
    </source>
</evidence>
<keyword evidence="11" id="KW-0234">DNA repair</keyword>
<dbReference type="SMART" id="SM00491">
    <property type="entry name" value="HELICc2"/>
    <property type="match status" value="1"/>
</dbReference>
<keyword evidence="3" id="KW-0547">Nucleotide-binding</keyword>
<dbReference type="PANTHER" id="PTHR11472:SF34">
    <property type="entry name" value="REGULATOR OF TELOMERE ELONGATION HELICASE 1"/>
    <property type="match status" value="1"/>
</dbReference>
<evidence type="ECO:0000256" key="6">
    <source>
        <dbReference type="ARBA" id="ARBA00022806"/>
    </source>
</evidence>
<keyword evidence="4" id="KW-0227">DNA damage</keyword>
<dbReference type="OrthoDB" id="9803913at2"/>
<evidence type="ECO:0000256" key="3">
    <source>
        <dbReference type="ARBA" id="ARBA00022741"/>
    </source>
</evidence>
<dbReference type="EMBL" id="JMFG01000022">
    <property type="protein sequence ID" value="KDA53426.1"/>
    <property type="molecule type" value="Genomic_DNA"/>
</dbReference>
<dbReference type="GO" id="GO:0016818">
    <property type="term" value="F:hydrolase activity, acting on acid anhydrides, in phosphorus-containing anhydrides"/>
    <property type="evidence" value="ECO:0007669"/>
    <property type="project" value="InterPro"/>
</dbReference>
<evidence type="ECO:0000256" key="7">
    <source>
        <dbReference type="ARBA" id="ARBA00022840"/>
    </source>
</evidence>
<sequence>MAVKVDLPNRKVWASVHDLLPEAATSGWPGEGWVRLSVGSELHRLVQARLAQEDPSYQPEVVVEAEIPLKGWTLLVSGRCDGVFSPPQGKPVVEEIKTLHFRTDLFRPEAELLRQRFQWQVRLYAYCLYPEGQAQARLRLVDLGGEEERVEEVRWSPGQVEAYLKSRLSVFIHEAEERAALLARWQQTAARLAFPFPEVRPVQREAMAAVEEAVASGRHLLLSAPTGVGKTAAALFPALRQALMTGKRLVFCTAKTLQQKLAVETLVAMNDGSFRTVQIRAKAKMCANREVICHEEFCDYIQDLPAKLASSRLVERLLQWSHVDPNTVFAAAQAEGVCPFIAQLETVPETLAVVCDYNYVFDPGIALFGRPETGSLGDLILVVDEAHNLVDRAREYFSPRLSRSALARAANITGQFTTKVCRELTAIFQELDQALAKTIAEATRGKGQAALAEPPVEVLRQARLQLDALMVPYFAFKRQQELWLSSDPVVELLLVLARFLELLETGRPELVSLAERQDKEPTAGQPGDESLRLYCLDPSPFLRPILDACHSCVAMSATLQPFEFYRELLGFDPDRTDTLALPSPFPKENRLVAVVDSVDTSYRHRGHAYGPIAELIPELLPPGKNALVLFPSYRFLQEVASRLVVETHEVLVQKSQDSDLMREEMLRLLQTNHRAVLLLGVLGGAFAEGVDYPGEMLSEVIVVSPGLPQVSPERELLKNYFDHRSGKGFLYAYLVPGMTRVVQAAGRLIRSAEDRGVIVLVCRRFLQQPYASLLPQEWTGDDPSSLFIPDLPEAIRRFFEESTN</sequence>
<dbReference type="InterPro" id="IPR006554">
    <property type="entry name" value="Helicase-like_DEXD_c2"/>
</dbReference>
<evidence type="ECO:0000256" key="4">
    <source>
        <dbReference type="ARBA" id="ARBA00022763"/>
    </source>
</evidence>
<dbReference type="SUPFAM" id="SSF52540">
    <property type="entry name" value="P-loop containing nucleoside triphosphate hydrolases"/>
    <property type="match status" value="1"/>
</dbReference>
<dbReference type="GO" id="GO:0005524">
    <property type="term" value="F:ATP binding"/>
    <property type="evidence" value="ECO:0007669"/>
    <property type="project" value="UniProtKB-KW"/>
</dbReference>
<dbReference type="InterPro" id="IPR006555">
    <property type="entry name" value="ATP-dep_Helicase_C"/>
</dbReference>
<comment type="similarity">
    <text evidence="13">Belongs to the helicase family. DinG subfamily.</text>
</comment>
<keyword evidence="7" id="KW-0067">ATP-binding</keyword>
<dbReference type="GO" id="GO:0051539">
    <property type="term" value="F:4 iron, 4 sulfur cluster binding"/>
    <property type="evidence" value="ECO:0007669"/>
    <property type="project" value="UniProtKB-KW"/>
</dbReference>
<protein>
    <recommendedName>
        <fullName evidence="14">Helicase ATP-binding domain-containing protein</fullName>
    </recommendedName>
</protein>
<evidence type="ECO:0000313" key="16">
    <source>
        <dbReference type="Proteomes" id="UP000027284"/>
    </source>
</evidence>
<gene>
    <name evidence="15" type="ORF">EG19_05750</name>
</gene>
<name>A0A062XZA4_9BACT</name>
<dbReference type="InterPro" id="IPR011545">
    <property type="entry name" value="DEAD/DEAH_box_helicase_dom"/>
</dbReference>
<keyword evidence="12" id="KW-0413">Isomerase</keyword>
<dbReference type="InterPro" id="IPR014013">
    <property type="entry name" value="Helic_SF1/SF2_ATP-bd_DinG/Rad3"/>
</dbReference>
<organism evidence="15 16">
    <name type="scientific">Thermoanaerobaculum aquaticum</name>
    <dbReference type="NCBI Taxonomy" id="1312852"/>
    <lineage>
        <taxon>Bacteria</taxon>
        <taxon>Pseudomonadati</taxon>
        <taxon>Acidobacteriota</taxon>
        <taxon>Thermoanaerobaculia</taxon>
        <taxon>Thermoanaerobaculales</taxon>
        <taxon>Thermoanaerobaculaceae</taxon>
        <taxon>Thermoanaerobaculum</taxon>
    </lineage>
</organism>
<evidence type="ECO:0000256" key="11">
    <source>
        <dbReference type="ARBA" id="ARBA00023204"/>
    </source>
</evidence>
<dbReference type="InterPro" id="IPR027417">
    <property type="entry name" value="P-loop_NTPase"/>
</dbReference>
<dbReference type="InterPro" id="IPR011604">
    <property type="entry name" value="PDDEXK-like_dom_sf"/>
</dbReference>
<dbReference type="RefSeq" id="WP_152544003.1">
    <property type="nucleotide sequence ID" value="NZ_JMFG01000022.1"/>
</dbReference>
<keyword evidence="10" id="KW-0238">DNA-binding</keyword>
<keyword evidence="16" id="KW-1185">Reference proteome</keyword>
<dbReference type="Gene3D" id="3.40.50.300">
    <property type="entry name" value="P-loop containing nucleotide triphosphate hydrolases"/>
    <property type="match status" value="2"/>
</dbReference>
<keyword evidence="2" id="KW-0479">Metal-binding</keyword>
<reference evidence="15 16" key="1">
    <citation type="submission" date="2014-04" db="EMBL/GenBank/DDBJ databases">
        <title>The Genome Sequence of Thermoanaerobaculum aquaticum MP-01, The First Cultivated Group 23 Acidobacterium.</title>
        <authorList>
            <person name="Stamps B.W."/>
            <person name="Losey N.A."/>
            <person name="Lawson P.A."/>
            <person name="Stevenson B.S."/>
        </authorList>
    </citation>
    <scope>NUCLEOTIDE SEQUENCE [LARGE SCALE GENOMIC DNA]</scope>
    <source>
        <strain evidence="15 16">MP-01</strain>
    </source>
</reference>
<accession>A0A062XZA4</accession>
<evidence type="ECO:0000313" key="15">
    <source>
        <dbReference type="EMBL" id="KDA53426.1"/>
    </source>
</evidence>
<dbReference type="Pfam" id="PF00270">
    <property type="entry name" value="DEAD"/>
    <property type="match status" value="1"/>
</dbReference>
<dbReference type="Pfam" id="PF06733">
    <property type="entry name" value="DEAD_2"/>
    <property type="match status" value="1"/>
</dbReference>
<feature type="domain" description="Helicase ATP-binding" evidence="14">
    <location>
        <begin position="189"/>
        <end position="463"/>
    </location>
</feature>
<comment type="caution">
    <text evidence="15">The sequence shown here is derived from an EMBL/GenBank/DDBJ whole genome shotgun (WGS) entry which is preliminary data.</text>
</comment>
<evidence type="ECO:0000256" key="12">
    <source>
        <dbReference type="ARBA" id="ARBA00023235"/>
    </source>
</evidence>
<keyword evidence="9" id="KW-0411">Iron-sulfur</keyword>
<dbReference type="AlphaFoldDB" id="A0A062XZA4"/>
<dbReference type="Gene3D" id="3.90.320.10">
    <property type="match status" value="1"/>
</dbReference>
<dbReference type="GO" id="GO:0043139">
    <property type="term" value="F:5'-3' DNA helicase activity"/>
    <property type="evidence" value="ECO:0007669"/>
    <property type="project" value="UniProtKB-EC"/>
</dbReference>
<dbReference type="Pfam" id="PF13307">
    <property type="entry name" value="Helicase_C_2"/>
    <property type="match status" value="1"/>
</dbReference>
<dbReference type="PROSITE" id="PS51193">
    <property type="entry name" value="HELICASE_ATP_BIND_2"/>
    <property type="match status" value="1"/>
</dbReference>